<comment type="caution">
    <text evidence="7">The sequence shown here is derived from an EMBL/GenBank/DDBJ whole genome shotgun (WGS) entry which is preliminary data.</text>
</comment>
<evidence type="ECO:0000256" key="5">
    <source>
        <dbReference type="ARBA" id="ARBA00023136"/>
    </source>
</evidence>
<feature type="transmembrane region" description="Helical" evidence="6">
    <location>
        <begin position="65"/>
        <end position="89"/>
    </location>
</feature>
<feature type="transmembrane region" description="Helical" evidence="6">
    <location>
        <begin position="126"/>
        <end position="145"/>
    </location>
</feature>
<name>A0ABP3RQY0_9CAUL</name>
<feature type="transmembrane region" description="Helical" evidence="6">
    <location>
        <begin position="33"/>
        <end position="53"/>
    </location>
</feature>
<gene>
    <name evidence="7" type="ORF">GCM10009422_04460</name>
</gene>
<evidence type="ECO:0000256" key="1">
    <source>
        <dbReference type="ARBA" id="ARBA00004141"/>
    </source>
</evidence>
<feature type="transmembrane region" description="Helical" evidence="6">
    <location>
        <begin position="157"/>
        <end position="180"/>
    </location>
</feature>
<keyword evidence="5 6" id="KW-0472">Membrane</keyword>
<keyword evidence="8" id="KW-1185">Reference proteome</keyword>
<organism evidence="7 8">
    <name type="scientific">Brevundimonas kwangchunensis</name>
    <dbReference type="NCBI Taxonomy" id="322163"/>
    <lineage>
        <taxon>Bacteria</taxon>
        <taxon>Pseudomonadati</taxon>
        <taxon>Pseudomonadota</taxon>
        <taxon>Alphaproteobacteria</taxon>
        <taxon>Caulobacterales</taxon>
        <taxon>Caulobacteraceae</taxon>
        <taxon>Brevundimonas</taxon>
    </lineage>
</organism>
<comment type="subcellular location">
    <subcellularLocation>
        <location evidence="1">Membrane</location>
        <topology evidence="1">Multi-pass membrane protein</topology>
    </subcellularLocation>
</comment>
<feature type="transmembrane region" description="Helical" evidence="6">
    <location>
        <begin position="101"/>
        <end position="120"/>
    </location>
</feature>
<evidence type="ECO:0000313" key="8">
    <source>
        <dbReference type="Proteomes" id="UP001501352"/>
    </source>
</evidence>
<reference evidence="8" key="1">
    <citation type="journal article" date="2019" name="Int. J. Syst. Evol. Microbiol.">
        <title>The Global Catalogue of Microorganisms (GCM) 10K type strain sequencing project: providing services to taxonomists for standard genome sequencing and annotation.</title>
        <authorList>
            <consortium name="The Broad Institute Genomics Platform"/>
            <consortium name="The Broad Institute Genome Sequencing Center for Infectious Disease"/>
            <person name="Wu L."/>
            <person name="Ma J."/>
        </authorList>
    </citation>
    <scope>NUCLEOTIDE SEQUENCE [LARGE SCALE GENOMIC DNA]</scope>
    <source>
        <strain evidence="8">JCM 12928</strain>
    </source>
</reference>
<dbReference type="EMBL" id="BAAAGA010000001">
    <property type="protein sequence ID" value="GAA0612629.1"/>
    <property type="molecule type" value="Genomic_DNA"/>
</dbReference>
<dbReference type="PANTHER" id="PTHR23291">
    <property type="entry name" value="BAX INHIBITOR-RELATED"/>
    <property type="match status" value="1"/>
</dbReference>
<comment type="similarity">
    <text evidence="2 6">Belongs to the BI1 family.</text>
</comment>
<dbReference type="Proteomes" id="UP001501352">
    <property type="component" value="Unassembled WGS sequence"/>
</dbReference>
<sequence>MSDFRNYSPADVRTDVATDPGLKKFMVGVYAKVAMGLLVSAVLAYITGSYAPVRDLLFAVSPTGALAGFTPLGMIVSYAPLAVLLFSAFAMRNASAGAANILYWVVVALIGASMGTLVLMYTGVSIVTTFLITASAFGALSLFGYTTKMNLGPIRSFLIIAAWGLLATIIVGAIGGGMGLFPTGGLFLVVNAVGVLIFAGLIAADTQNLKMTYYELGGNQSALNAATSYGALSLYLDFINLFRFLLYFLGVRRE</sequence>
<dbReference type="InterPro" id="IPR006214">
    <property type="entry name" value="Bax_inhibitor_1-related"/>
</dbReference>
<dbReference type="CDD" id="cd10432">
    <property type="entry name" value="BI-1-like_bacterial"/>
    <property type="match status" value="1"/>
</dbReference>
<dbReference type="Pfam" id="PF01027">
    <property type="entry name" value="Bax1-I"/>
    <property type="match status" value="1"/>
</dbReference>
<evidence type="ECO:0000256" key="6">
    <source>
        <dbReference type="RuleBase" id="RU004379"/>
    </source>
</evidence>
<dbReference type="PANTHER" id="PTHR23291:SF50">
    <property type="entry name" value="PROTEIN LIFEGUARD 4"/>
    <property type="match status" value="1"/>
</dbReference>
<feature type="transmembrane region" description="Helical" evidence="6">
    <location>
        <begin position="225"/>
        <end position="249"/>
    </location>
</feature>
<proteinExistence type="inferred from homology"/>
<evidence type="ECO:0000256" key="4">
    <source>
        <dbReference type="ARBA" id="ARBA00022989"/>
    </source>
</evidence>
<evidence type="ECO:0000313" key="7">
    <source>
        <dbReference type="EMBL" id="GAA0612629.1"/>
    </source>
</evidence>
<evidence type="ECO:0000256" key="2">
    <source>
        <dbReference type="ARBA" id="ARBA00010350"/>
    </source>
</evidence>
<protein>
    <submittedName>
        <fullName evidence="7">Bax inhibitor-1/YccA family protein</fullName>
    </submittedName>
</protein>
<dbReference type="RefSeq" id="WP_343789702.1">
    <property type="nucleotide sequence ID" value="NZ_BAAAGA010000001.1"/>
</dbReference>
<evidence type="ECO:0000256" key="3">
    <source>
        <dbReference type="ARBA" id="ARBA00022692"/>
    </source>
</evidence>
<keyword evidence="3 6" id="KW-0812">Transmembrane</keyword>
<keyword evidence="4 6" id="KW-1133">Transmembrane helix</keyword>
<feature type="transmembrane region" description="Helical" evidence="6">
    <location>
        <begin position="186"/>
        <end position="204"/>
    </location>
</feature>
<accession>A0ABP3RQY0</accession>